<keyword evidence="3" id="KW-1185">Reference proteome</keyword>
<dbReference type="AlphaFoldDB" id="A0A0C3CPM7"/>
<evidence type="ECO:0000256" key="1">
    <source>
        <dbReference type="SAM" id="MobiDB-lite"/>
    </source>
</evidence>
<protein>
    <submittedName>
        <fullName evidence="2">Uncharacterized protein</fullName>
    </submittedName>
</protein>
<sequence>MSERHKERPQPPTPARAPISPGSVNGAAAAQGRRKEGKNTCGGRDDTQGGKIYPISRHDEAEPVAARKDGILQGLASHPCTHLSGGRGARECRMGEGERSASRCGQDPGTLGV</sequence>
<feature type="region of interest" description="Disordered" evidence="1">
    <location>
        <begin position="83"/>
        <end position="113"/>
    </location>
</feature>
<organism evidence="2 3">
    <name type="scientific">Oidiodendron maius (strain Zn)</name>
    <dbReference type="NCBI Taxonomy" id="913774"/>
    <lineage>
        <taxon>Eukaryota</taxon>
        <taxon>Fungi</taxon>
        <taxon>Dikarya</taxon>
        <taxon>Ascomycota</taxon>
        <taxon>Pezizomycotina</taxon>
        <taxon>Leotiomycetes</taxon>
        <taxon>Leotiomycetes incertae sedis</taxon>
        <taxon>Myxotrichaceae</taxon>
        <taxon>Oidiodendron</taxon>
    </lineage>
</organism>
<feature type="region of interest" description="Disordered" evidence="1">
    <location>
        <begin position="1"/>
        <end position="64"/>
    </location>
</feature>
<evidence type="ECO:0000313" key="3">
    <source>
        <dbReference type="Proteomes" id="UP000054321"/>
    </source>
</evidence>
<dbReference type="HOGENOM" id="CLU_2134245_0_0_1"/>
<dbReference type="InParanoid" id="A0A0C3CPM7"/>
<feature type="compositionally biased region" description="Basic and acidic residues" evidence="1">
    <location>
        <begin position="33"/>
        <end position="48"/>
    </location>
</feature>
<name>A0A0C3CPM7_OIDMZ</name>
<feature type="compositionally biased region" description="Basic and acidic residues" evidence="1">
    <location>
        <begin position="88"/>
        <end position="101"/>
    </location>
</feature>
<dbReference type="Proteomes" id="UP000054321">
    <property type="component" value="Unassembled WGS sequence"/>
</dbReference>
<dbReference type="EMBL" id="KN832876">
    <property type="protein sequence ID" value="KIN00989.1"/>
    <property type="molecule type" value="Genomic_DNA"/>
</dbReference>
<gene>
    <name evidence="2" type="ORF">OIDMADRAFT_28698</name>
</gene>
<reference evidence="3" key="2">
    <citation type="submission" date="2015-01" db="EMBL/GenBank/DDBJ databases">
        <title>Evolutionary Origins and Diversification of the Mycorrhizal Mutualists.</title>
        <authorList>
            <consortium name="DOE Joint Genome Institute"/>
            <consortium name="Mycorrhizal Genomics Consortium"/>
            <person name="Kohler A."/>
            <person name="Kuo A."/>
            <person name="Nagy L.G."/>
            <person name="Floudas D."/>
            <person name="Copeland A."/>
            <person name="Barry K.W."/>
            <person name="Cichocki N."/>
            <person name="Veneault-Fourrey C."/>
            <person name="LaButti K."/>
            <person name="Lindquist E.A."/>
            <person name="Lipzen A."/>
            <person name="Lundell T."/>
            <person name="Morin E."/>
            <person name="Murat C."/>
            <person name="Riley R."/>
            <person name="Ohm R."/>
            <person name="Sun H."/>
            <person name="Tunlid A."/>
            <person name="Henrissat B."/>
            <person name="Grigoriev I.V."/>
            <person name="Hibbett D.S."/>
            <person name="Martin F."/>
        </authorList>
    </citation>
    <scope>NUCLEOTIDE SEQUENCE [LARGE SCALE GENOMIC DNA]</scope>
    <source>
        <strain evidence="3">Zn</strain>
    </source>
</reference>
<reference evidence="2 3" key="1">
    <citation type="submission" date="2014-04" db="EMBL/GenBank/DDBJ databases">
        <authorList>
            <consortium name="DOE Joint Genome Institute"/>
            <person name="Kuo A."/>
            <person name="Martino E."/>
            <person name="Perotto S."/>
            <person name="Kohler A."/>
            <person name="Nagy L.G."/>
            <person name="Floudas D."/>
            <person name="Copeland A."/>
            <person name="Barry K.W."/>
            <person name="Cichocki N."/>
            <person name="Veneault-Fourrey C."/>
            <person name="LaButti K."/>
            <person name="Lindquist E.A."/>
            <person name="Lipzen A."/>
            <person name="Lundell T."/>
            <person name="Morin E."/>
            <person name="Murat C."/>
            <person name="Sun H."/>
            <person name="Tunlid A."/>
            <person name="Henrissat B."/>
            <person name="Grigoriev I.V."/>
            <person name="Hibbett D.S."/>
            <person name="Martin F."/>
            <person name="Nordberg H.P."/>
            <person name="Cantor M.N."/>
            <person name="Hua S.X."/>
        </authorList>
    </citation>
    <scope>NUCLEOTIDE SEQUENCE [LARGE SCALE GENOMIC DNA]</scope>
    <source>
        <strain evidence="2 3">Zn</strain>
    </source>
</reference>
<proteinExistence type="predicted"/>
<accession>A0A0C3CPM7</accession>
<evidence type="ECO:0000313" key="2">
    <source>
        <dbReference type="EMBL" id="KIN00989.1"/>
    </source>
</evidence>